<feature type="compositionally biased region" description="Basic and acidic residues" evidence="1">
    <location>
        <begin position="10"/>
        <end position="28"/>
    </location>
</feature>
<feature type="domain" description="DUF7924" evidence="2">
    <location>
        <begin position="189"/>
        <end position="394"/>
    </location>
</feature>
<feature type="compositionally biased region" description="Polar residues" evidence="1">
    <location>
        <begin position="53"/>
        <end position="63"/>
    </location>
</feature>
<feature type="region of interest" description="Disordered" evidence="1">
    <location>
        <begin position="1"/>
        <end position="63"/>
    </location>
</feature>
<evidence type="ECO:0000256" key="1">
    <source>
        <dbReference type="SAM" id="MobiDB-lite"/>
    </source>
</evidence>
<sequence>MTPRRAKRNIPKDGRQRSVPKDGSKSQEPEGPSSLSPSEPLRKQRRASPAIKDTSTNNSKTNSIDYWIKEGRWPKEYFNQDDQTRKDFGNFNEIPWLAAMGLNHLLVRNAFRGKPSEASSVTSSSVSDRKPREVNTYKHANYVTALASKNSFMKEFVKGIEKVSSDLCQTLLFAEQTYPKDSLFREDRFKTTCNNICDRNESIVVRDIGQLIVPSAQNLATCGAAHLEDLIDSANEGWKSAKPFLGPRPQPDYSVGFKESAFTHDQLEKLKPYVGEGLDTSPSHSWLSCRYRQNAHSMTLAVRGVVDLFRLVKREKELHLQILAFSISHDHLSVRIYGHYPVIDGDTTKFYRHPIRNFGFTELDGKEKWSAYQFTRNVYDIWMPTHLERIRSVIDSLTGFEVSQQSESYKSGLSQVLNSQHLSEPLDEDGSYLWGEAEGSNKNPKKRGIDGWGSMRLGKGAIGGTQENKWRSRY</sequence>
<comment type="caution">
    <text evidence="3">The sequence shown here is derived from an EMBL/GenBank/DDBJ whole genome shotgun (WGS) entry which is preliminary data.</text>
</comment>
<gene>
    <name evidence="3" type="ORF">SBOR_0395</name>
</gene>
<dbReference type="AlphaFoldDB" id="W9CSS5"/>
<dbReference type="EMBL" id="AYSA01000018">
    <property type="protein sequence ID" value="ESZ99188.1"/>
    <property type="molecule type" value="Genomic_DNA"/>
</dbReference>
<proteinExistence type="predicted"/>
<evidence type="ECO:0000259" key="2">
    <source>
        <dbReference type="Pfam" id="PF25545"/>
    </source>
</evidence>
<evidence type="ECO:0000313" key="4">
    <source>
        <dbReference type="Proteomes" id="UP000019487"/>
    </source>
</evidence>
<dbReference type="Pfam" id="PF25545">
    <property type="entry name" value="DUF7924"/>
    <property type="match status" value="1"/>
</dbReference>
<keyword evidence="4" id="KW-1185">Reference proteome</keyword>
<dbReference type="PANTHER" id="PTHR42470:SF2">
    <property type="match status" value="1"/>
</dbReference>
<reference evidence="3 4" key="1">
    <citation type="journal article" date="2014" name="Genome Announc.">
        <title>Draft genome sequence of Sclerotinia borealis, a psychrophilic plant pathogenic fungus.</title>
        <authorList>
            <person name="Mardanov A.V."/>
            <person name="Beletsky A.V."/>
            <person name="Kadnikov V.V."/>
            <person name="Ignatov A.N."/>
            <person name="Ravin N.V."/>
        </authorList>
    </citation>
    <scope>NUCLEOTIDE SEQUENCE [LARGE SCALE GENOMIC DNA]</scope>
    <source>
        <strain evidence="4">F-4157</strain>
    </source>
</reference>
<accession>W9CSS5</accession>
<name>W9CSS5_SCLBF</name>
<feature type="region of interest" description="Disordered" evidence="1">
    <location>
        <begin position="433"/>
        <end position="452"/>
    </location>
</feature>
<protein>
    <recommendedName>
        <fullName evidence="2">DUF7924 domain-containing protein</fullName>
    </recommendedName>
</protein>
<dbReference type="InterPro" id="IPR057684">
    <property type="entry name" value="DUF7924"/>
</dbReference>
<dbReference type="Proteomes" id="UP000019487">
    <property type="component" value="Unassembled WGS sequence"/>
</dbReference>
<feature type="compositionally biased region" description="Low complexity" evidence="1">
    <location>
        <begin position="29"/>
        <end position="39"/>
    </location>
</feature>
<dbReference type="STRING" id="1432307.W9CSS5"/>
<evidence type="ECO:0000313" key="3">
    <source>
        <dbReference type="EMBL" id="ESZ99188.1"/>
    </source>
</evidence>
<dbReference type="HOGENOM" id="CLU_025457_2_0_1"/>
<dbReference type="OrthoDB" id="5132737at2759"/>
<organism evidence="3 4">
    <name type="scientific">Sclerotinia borealis (strain F-4128)</name>
    <dbReference type="NCBI Taxonomy" id="1432307"/>
    <lineage>
        <taxon>Eukaryota</taxon>
        <taxon>Fungi</taxon>
        <taxon>Dikarya</taxon>
        <taxon>Ascomycota</taxon>
        <taxon>Pezizomycotina</taxon>
        <taxon>Leotiomycetes</taxon>
        <taxon>Helotiales</taxon>
        <taxon>Sclerotiniaceae</taxon>
        <taxon>Sclerotinia</taxon>
    </lineage>
</organism>
<dbReference type="PANTHER" id="PTHR42470">
    <property type="entry name" value="VAST DOMAIN-CONTAINING PROTEIN"/>
    <property type="match status" value="1"/>
</dbReference>